<dbReference type="SMART" id="SM00212">
    <property type="entry name" value="UBCc"/>
    <property type="match status" value="1"/>
</dbReference>
<gene>
    <name evidence="4" type="ORF">OHC33_007761</name>
</gene>
<sequence length="373" mass="41450">MAPSPTIRRLLKETQELSSAAKHPNPTFHAAPLSEDNLHEWHFTLLGPPAPSPYAGGIYHGRITLPPAYPMKPPNFRFLTPSGRFEVNREICLSISGFHEETWQPAWGVRLALTALRGFMGEEGTAGQVGGLESSRGVRERLAGESRRWRCGGCGGEEEGGDRKGWTNEERMKWWWDVCREKGVNVEAEVEGLEDLPEGMQVEARVKVDKGKQKEEDPQDADAEQTETTVKDQGLSRDAPEIPVTAQRDEDTVQQTATQPFNAAEPQYSQQVPLQPTPTTQAPPLLATNNIPTISYRPHNRGTSTDAPTAPQQQQFQNLQQMQQRQADSHITIDRAIAGVFLALLIMILKKVFYPSTAGGVFGGYDDLRMTRE</sequence>
<feature type="region of interest" description="Disordered" evidence="2">
    <location>
        <begin position="208"/>
        <end position="254"/>
    </location>
</feature>
<evidence type="ECO:0000259" key="3">
    <source>
        <dbReference type="PROSITE" id="PS50127"/>
    </source>
</evidence>
<dbReference type="Gene3D" id="3.10.110.10">
    <property type="entry name" value="Ubiquitin Conjugating Enzyme"/>
    <property type="match status" value="1"/>
</dbReference>
<dbReference type="EMBL" id="JAKLMC020000021">
    <property type="protein sequence ID" value="KAK5951343.1"/>
    <property type="molecule type" value="Genomic_DNA"/>
</dbReference>
<dbReference type="Proteomes" id="UP001316803">
    <property type="component" value="Unassembled WGS sequence"/>
</dbReference>
<dbReference type="InterPro" id="IPR016135">
    <property type="entry name" value="UBQ-conjugating_enzyme/RWD"/>
</dbReference>
<organism evidence="4 5">
    <name type="scientific">Knufia fluminis</name>
    <dbReference type="NCBI Taxonomy" id="191047"/>
    <lineage>
        <taxon>Eukaryota</taxon>
        <taxon>Fungi</taxon>
        <taxon>Dikarya</taxon>
        <taxon>Ascomycota</taxon>
        <taxon>Pezizomycotina</taxon>
        <taxon>Eurotiomycetes</taxon>
        <taxon>Chaetothyriomycetidae</taxon>
        <taxon>Chaetothyriales</taxon>
        <taxon>Trichomeriaceae</taxon>
        <taxon>Knufia</taxon>
    </lineage>
</organism>
<dbReference type="InterPro" id="IPR000608">
    <property type="entry name" value="UBC"/>
</dbReference>
<reference evidence="4 5" key="1">
    <citation type="submission" date="2022-12" db="EMBL/GenBank/DDBJ databases">
        <title>Genomic features and morphological characterization of a novel Knufia sp. strain isolated from spacecraft assembly facility.</title>
        <authorList>
            <person name="Teixeira M."/>
            <person name="Chander A.M."/>
            <person name="Stajich J.E."/>
            <person name="Venkateswaran K."/>
        </authorList>
    </citation>
    <scope>NUCLEOTIDE SEQUENCE [LARGE SCALE GENOMIC DNA]</scope>
    <source>
        <strain evidence="4 5">FJI-L2-BK-P2</strain>
    </source>
</reference>
<dbReference type="PANTHER" id="PTHR24067">
    <property type="entry name" value="UBIQUITIN-CONJUGATING ENZYME E2"/>
    <property type="match status" value="1"/>
</dbReference>
<evidence type="ECO:0000256" key="2">
    <source>
        <dbReference type="SAM" id="MobiDB-lite"/>
    </source>
</evidence>
<dbReference type="Pfam" id="PF00179">
    <property type="entry name" value="UQ_con"/>
    <property type="match status" value="1"/>
</dbReference>
<proteinExistence type="predicted"/>
<dbReference type="CDD" id="cd23799">
    <property type="entry name" value="UBCc_UBE2J"/>
    <property type="match status" value="1"/>
</dbReference>
<feature type="domain" description="UBC core" evidence="3">
    <location>
        <begin position="5"/>
        <end position="172"/>
    </location>
</feature>
<evidence type="ECO:0000313" key="4">
    <source>
        <dbReference type="EMBL" id="KAK5951343.1"/>
    </source>
</evidence>
<evidence type="ECO:0000313" key="5">
    <source>
        <dbReference type="Proteomes" id="UP001316803"/>
    </source>
</evidence>
<dbReference type="InterPro" id="IPR050113">
    <property type="entry name" value="Ub_conjugating_enzyme"/>
</dbReference>
<dbReference type="SUPFAM" id="SSF54495">
    <property type="entry name" value="UBC-like"/>
    <property type="match status" value="1"/>
</dbReference>
<evidence type="ECO:0000256" key="1">
    <source>
        <dbReference type="ARBA" id="ARBA00022786"/>
    </source>
</evidence>
<accession>A0AAN8ESP3</accession>
<comment type="caution">
    <text evidence="4">The sequence shown here is derived from an EMBL/GenBank/DDBJ whole genome shotgun (WGS) entry which is preliminary data.</text>
</comment>
<dbReference type="PROSITE" id="PS50127">
    <property type="entry name" value="UBC_2"/>
    <property type="match status" value="1"/>
</dbReference>
<protein>
    <recommendedName>
        <fullName evidence="3">UBC core domain-containing protein</fullName>
    </recommendedName>
</protein>
<name>A0AAN8ESP3_9EURO</name>
<keyword evidence="1" id="KW-0833">Ubl conjugation pathway</keyword>
<dbReference type="AlphaFoldDB" id="A0AAN8ESP3"/>
<keyword evidence="5" id="KW-1185">Reference proteome</keyword>